<dbReference type="PANTHER" id="PTHR45865">
    <property type="entry name" value="E3 UBIQUITIN-PROTEIN LIGASE SHPRH FAMILY MEMBER"/>
    <property type="match status" value="1"/>
</dbReference>
<feature type="compositionally biased region" description="Polar residues" evidence="7">
    <location>
        <begin position="1371"/>
        <end position="1390"/>
    </location>
</feature>
<dbReference type="InterPro" id="IPR038718">
    <property type="entry name" value="SNF2-like_sf"/>
</dbReference>
<feature type="compositionally biased region" description="Acidic residues" evidence="7">
    <location>
        <begin position="218"/>
        <end position="241"/>
    </location>
</feature>
<evidence type="ECO:0000313" key="10">
    <source>
        <dbReference type="EMBL" id="KAK9831774.1"/>
    </source>
</evidence>
<feature type="region of interest" description="Disordered" evidence="7">
    <location>
        <begin position="1531"/>
        <end position="1568"/>
    </location>
</feature>
<proteinExistence type="inferred from homology"/>
<evidence type="ECO:0000313" key="11">
    <source>
        <dbReference type="Proteomes" id="UP001438707"/>
    </source>
</evidence>
<dbReference type="InterPro" id="IPR014001">
    <property type="entry name" value="Helicase_ATP-bd"/>
</dbReference>
<dbReference type="Pfam" id="PF00176">
    <property type="entry name" value="SNF2-rel_dom"/>
    <property type="match status" value="1"/>
</dbReference>
<dbReference type="EMBL" id="JALJOS010000013">
    <property type="protein sequence ID" value="KAK9831774.1"/>
    <property type="molecule type" value="Genomic_DNA"/>
</dbReference>
<feature type="compositionally biased region" description="Basic residues" evidence="7">
    <location>
        <begin position="529"/>
        <end position="540"/>
    </location>
</feature>
<dbReference type="PROSITE" id="PS00518">
    <property type="entry name" value="ZF_RING_1"/>
    <property type="match status" value="1"/>
</dbReference>
<feature type="compositionally biased region" description="Low complexity" evidence="7">
    <location>
        <begin position="859"/>
        <end position="868"/>
    </location>
</feature>
<name>A0AAW1RDE0_9CHLO</name>
<dbReference type="GO" id="GO:0005524">
    <property type="term" value="F:ATP binding"/>
    <property type="evidence" value="ECO:0007669"/>
    <property type="project" value="InterPro"/>
</dbReference>
<keyword evidence="5" id="KW-0862">Zinc</keyword>
<feature type="region of interest" description="Disordered" evidence="7">
    <location>
        <begin position="94"/>
        <end position="161"/>
    </location>
</feature>
<feature type="region of interest" description="Disordered" evidence="7">
    <location>
        <begin position="1300"/>
        <end position="1390"/>
    </location>
</feature>
<dbReference type="Pfam" id="PF00271">
    <property type="entry name" value="Helicase_C"/>
    <property type="match status" value="1"/>
</dbReference>
<feature type="domain" description="RING-type" evidence="8">
    <location>
        <begin position="1646"/>
        <end position="1688"/>
    </location>
</feature>
<dbReference type="InterPro" id="IPR018957">
    <property type="entry name" value="Znf_C3HC4_RING-type"/>
</dbReference>
<dbReference type="InterPro" id="IPR052583">
    <property type="entry name" value="ATP-helicase/E3_Ub-Ligase"/>
</dbReference>
<evidence type="ECO:0000256" key="1">
    <source>
        <dbReference type="ARBA" id="ARBA00008438"/>
    </source>
</evidence>
<keyword evidence="4" id="KW-0378">Hydrolase</keyword>
<dbReference type="CDD" id="cd18793">
    <property type="entry name" value="SF2_C_SNF"/>
    <property type="match status" value="1"/>
</dbReference>
<evidence type="ECO:0000256" key="7">
    <source>
        <dbReference type="SAM" id="MobiDB-lite"/>
    </source>
</evidence>
<feature type="region of interest" description="Disordered" evidence="7">
    <location>
        <begin position="512"/>
        <end position="552"/>
    </location>
</feature>
<dbReference type="SUPFAM" id="SSF52540">
    <property type="entry name" value="P-loop containing nucleoside triphosphate hydrolases"/>
    <property type="match status" value="2"/>
</dbReference>
<evidence type="ECO:0000256" key="2">
    <source>
        <dbReference type="ARBA" id="ARBA00022723"/>
    </source>
</evidence>
<dbReference type="InterPro" id="IPR049730">
    <property type="entry name" value="SNF2/RAD54-like_C"/>
</dbReference>
<organism evidence="10 11">
    <name type="scientific">Apatococcus lobatus</name>
    <dbReference type="NCBI Taxonomy" id="904363"/>
    <lineage>
        <taxon>Eukaryota</taxon>
        <taxon>Viridiplantae</taxon>
        <taxon>Chlorophyta</taxon>
        <taxon>core chlorophytes</taxon>
        <taxon>Trebouxiophyceae</taxon>
        <taxon>Chlorellales</taxon>
        <taxon>Chlorellaceae</taxon>
        <taxon>Apatococcus</taxon>
    </lineage>
</organism>
<dbReference type="InterPro" id="IPR001841">
    <property type="entry name" value="Znf_RING"/>
</dbReference>
<sequence length="1892" mass="203272">MEQLLAILDHKISQERAEQLLEEADGSLDAAIAIFFSTAQQDAGNAGSSSSSQLHQLAGILGPGVPTARLRRLLSRAGSVPRAADLYFSEAGPEAEVAASAGPSQPESPPPPSSASRPRRRRRPTAVARTPSLTLDSDEEDPNAAPAAETAHASSGARTMETASSADLFQGFISALQTARGNDSDQGGMSSDDSDDNSFASDGSDSPGPPVMVPQIMDDGDDFDHDDAEDIEMLEQQEAEDAAGPSASGPFRGMLPMGQQPRAMQIRSIKIPSKWLSSFQASSNLDSNEQPNNGKRKGADQEEATFTVDASSDEEDSAATCLEAAGNLWVTADFNHTMLRACKEAKPAKALSGKRDPLKGWRSKARGEVDPDSLPSLLVPQELPEQWLHLGGLSFSVKAPWTPAQLEEPTAESPLFHFMAPSSRFTRPGWVPVIWPQNRIETLHWAQQDCNGAWDEQLRMLIALASSQDSAADKNMAAAFVDAGPLTFSFYCLLGMGLIRLTNMRLEHGEMESTAGSAAAEPEPAPVKPGKKSSKARPKSKHDAEAKGKAKAKAAAEAASAPLYLHLEVEMATSALCYQEPDGNVETETSGHKRKGRKSAMNSYAQEAWQLLLHHMLADPMCTLRLGPDCDAALNYCDNVESGMWKRLADIKAASAEQAAKSPTKRQKHRSGPRMLKLLDAVGVPEDLPEAPAPSSLTSQPKSYQLQGLQWMLHREQLGDALGRRMATLHPSWLQLQSADGHCFYVHAQHGLQCLSLNFYTAPIGGTCGGLLCDAMGLGKTLECLMLILANPPPHGWASEDLTGAVDGPDPTPIKTTLAVVPGNLLAQWQDEVRHHVKSGAMSWCVYTGESIINQAADASDGADGVAGRTRRSQRKPKALPGSQKPRPPLMCQAEDGTLVAMHTCDLCFITYEQLRKELGHEGRGDLSSTLLAWGFWRVLLDEAQLVAQSSSVAAQKASSLWRRHAWTVTGTPLSHRLSEIKGLLEFLAAEPFYHGLTWTWLLEEPYRRGNFAGAAPLMALLPSILLRRTKHDVEAQLGLPPCVHEDRWVPLSGVERAMYDSLHKKLDNAVDPIRHASSRARRRQSDFRTSKTGAKVMRSMTELRQACCHPQIVRRQDALLGQQRLSMDQILVRLTTQAFNQYDNALRAYLLLQAIHGAVQAHFSKSLGSNGARQLQEQLQKYVRTMGQVGELDIAVLAGTRTKDGDLAEVDSSAPISASHLQKRETEELLSACESAAMGEHSMPGLDPGRSAGAVPDMAQPPGGDASPGQLFKGADILLPARAENTALGGLPAAAANGHADHDAGLPGPHAVSGLANGSMQAASASTGQEGNSITAVGSKRKVQFEDRPGKAAHVTSNGTPGRELASAAQHHTSSSRIPESHAVSQTTAVPVSNAATEAHTAAELAHGSGTDAAPVIQTDAAGAAQATGQGEADQVQQAASREGKQEAKKRLREWQHLYLDALELLLELHYEMPKQSSLFREGNCTEAGPLSASSAAHQCLSLEEAEAEALCMREDLGLDVELSSAEAASMRYSRRTRGLRPEDELQQQAEEDLATSRAAQQRASNTTLREYDHAVKRGPKRSGEAHKKETAKAWEEVHEKWHALQHLLHKRVSLDTARKGKGKASAEKSAAEAAGVHGDDLQSCPICLDTLDRRTLTSCGHSFCTDCIRELVNGVNDEARLCPLCRTHLSPADLFDVVPDEEAAQQAPPEHSDYGSKTHQLLMELGAMRAKDPSSKAVVFSSWGRLLRLIGEALGANGIGHVSLAGTQPEARANALRTFLNDPKVMVITVIMSTGGGAAGLTLNVADTVFLMEPSLNPSIEAQAAARVHRLGQTKSTRVIRLLAEGTIEAAILSYQGRKLQEPASDDKAPATQLQELDPGALLSIINEHP</sequence>
<evidence type="ECO:0000256" key="5">
    <source>
        <dbReference type="ARBA" id="ARBA00022833"/>
    </source>
</evidence>
<protein>
    <submittedName>
        <fullName evidence="10">Uncharacterized protein</fullName>
    </submittedName>
</protein>
<feature type="region of interest" description="Disordered" evidence="7">
    <location>
        <begin position="1240"/>
        <end position="1273"/>
    </location>
</feature>
<keyword evidence="2" id="KW-0479">Metal-binding</keyword>
<evidence type="ECO:0000256" key="6">
    <source>
        <dbReference type="PROSITE-ProRule" id="PRU00175"/>
    </source>
</evidence>
<feature type="region of interest" description="Disordered" evidence="7">
    <location>
        <begin position="179"/>
        <end position="263"/>
    </location>
</feature>
<feature type="domain" description="Helicase C-terminal" evidence="9">
    <location>
        <begin position="1719"/>
        <end position="1882"/>
    </location>
</feature>
<dbReference type="GO" id="GO:0016787">
    <property type="term" value="F:hydrolase activity"/>
    <property type="evidence" value="ECO:0007669"/>
    <property type="project" value="UniProtKB-KW"/>
</dbReference>
<feature type="compositionally biased region" description="Low complexity" evidence="7">
    <location>
        <begin position="1423"/>
        <end position="1436"/>
    </location>
</feature>
<feature type="compositionally biased region" description="Polar residues" evidence="7">
    <location>
        <begin position="1317"/>
        <end position="1337"/>
    </location>
</feature>
<evidence type="ECO:0000256" key="4">
    <source>
        <dbReference type="ARBA" id="ARBA00022801"/>
    </source>
</evidence>
<keyword evidence="3 6" id="KW-0863">Zinc-finger</keyword>
<dbReference type="SMART" id="SM00184">
    <property type="entry name" value="RING"/>
    <property type="match status" value="1"/>
</dbReference>
<feature type="compositionally biased region" description="Polar residues" evidence="7">
    <location>
        <begin position="283"/>
        <end position="293"/>
    </location>
</feature>
<dbReference type="GO" id="GO:0008270">
    <property type="term" value="F:zinc ion binding"/>
    <property type="evidence" value="ECO:0007669"/>
    <property type="project" value="UniProtKB-KW"/>
</dbReference>
<dbReference type="InterPro" id="IPR013083">
    <property type="entry name" value="Znf_RING/FYVE/PHD"/>
</dbReference>
<dbReference type="Proteomes" id="UP001438707">
    <property type="component" value="Unassembled WGS sequence"/>
</dbReference>
<dbReference type="Gene3D" id="3.40.50.300">
    <property type="entry name" value="P-loop containing nucleotide triphosphate hydrolases"/>
    <property type="match status" value="1"/>
</dbReference>
<reference evidence="10 11" key="1">
    <citation type="journal article" date="2024" name="Nat. Commun.">
        <title>Phylogenomics reveals the evolutionary origins of lichenization in chlorophyte algae.</title>
        <authorList>
            <person name="Puginier C."/>
            <person name="Libourel C."/>
            <person name="Otte J."/>
            <person name="Skaloud P."/>
            <person name="Haon M."/>
            <person name="Grisel S."/>
            <person name="Petersen M."/>
            <person name="Berrin J.G."/>
            <person name="Delaux P.M."/>
            <person name="Dal Grande F."/>
            <person name="Keller J."/>
        </authorList>
    </citation>
    <scope>NUCLEOTIDE SEQUENCE [LARGE SCALE GENOMIC DNA]</scope>
    <source>
        <strain evidence="10 11">SAG 2145</strain>
    </source>
</reference>
<dbReference type="InterPro" id="IPR027417">
    <property type="entry name" value="P-loop_NTPase"/>
</dbReference>
<dbReference type="Pfam" id="PF00097">
    <property type="entry name" value="zf-C3HC4"/>
    <property type="match status" value="1"/>
</dbReference>
<feature type="region of interest" description="Disordered" evidence="7">
    <location>
        <begin position="1423"/>
        <end position="1446"/>
    </location>
</feature>
<feature type="compositionally biased region" description="Basic and acidic residues" evidence="7">
    <location>
        <begin position="353"/>
        <end position="369"/>
    </location>
</feature>
<feature type="region of interest" description="Disordered" evidence="7">
    <location>
        <begin position="353"/>
        <end position="373"/>
    </location>
</feature>
<feature type="region of interest" description="Disordered" evidence="7">
    <location>
        <begin position="859"/>
        <end position="890"/>
    </location>
</feature>
<dbReference type="CDD" id="cd16449">
    <property type="entry name" value="RING-HC"/>
    <property type="match status" value="1"/>
</dbReference>
<comment type="caution">
    <text evidence="10">The sequence shown here is derived from an EMBL/GenBank/DDBJ whole genome shotgun (WGS) entry which is preliminary data.</text>
</comment>
<feature type="compositionally biased region" description="Low complexity" evidence="7">
    <location>
        <begin position="184"/>
        <end position="206"/>
    </location>
</feature>
<feature type="compositionally biased region" description="Basic residues" evidence="7">
    <location>
        <begin position="869"/>
        <end position="878"/>
    </location>
</feature>
<feature type="region of interest" description="Disordered" evidence="7">
    <location>
        <begin position="283"/>
        <end position="314"/>
    </location>
</feature>
<dbReference type="InterPro" id="IPR017907">
    <property type="entry name" value="Znf_RING_CS"/>
</dbReference>
<evidence type="ECO:0000256" key="3">
    <source>
        <dbReference type="ARBA" id="ARBA00022771"/>
    </source>
</evidence>
<dbReference type="PROSITE" id="PS51194">
    <property type="entry name" value="HELICASE_CTER"/>
    <property type="match status" value="1"/>
</dbReference>
<dbReference type="SMART" id="SM00490">
    <property type="entry name" value="HELICc"/>
    <property type="match status" value="1"/>
</dbReference>
<dbReference type="InterPro" id="IPR000330">
    <property type="entry name" value="SNF2_N"/>
</dbReference>
<dbReference type="PANTHER" id="PTHR45865:SF1">
    <property type="entry name" value="E3 UBIQUITIN-PROTEIN LIGASE SHPRH"/>
    <property type="match status" value="1"/>
</dbReference>
<dbReference type="SUPFAM" id="SSF57850">
    <property type="entry name" value="RING/U-box"/>
    <property type="match status" value="1"/>
</dbReference>
<dbReference type="Gene3D" id="3.30.40.10">
    <property type="entry name" value="Zinc/RING finger domain, C3HC4 (zinc finger)"/>
    <property type="match status" value="1"/>
</dbReference>
<dbReference type="SMART" id="SM00487">
    <property type="entry name" value="DEXDc"/>
    <property type="match status" value="1"/>
</dbReference>
<feature type="compositionally biased region" description="Low complexity" evidence="7">
    <location>
        <begin position="143"/>
        <end position="157"/>
    </location>
</feature>
<evidence type="ECO:0000259" key="9">
    <source>
        <dbReference type="PROSITE" id="PS51194"/>
    </source>
</evidence>
<dbReference type="Gene3D" id="3.40.50.10810">
    <property type="entry name" value="Tandem AAA-ATPase domain"/>
    <property type="match status" value="1"/>
</dbReference>
<feature type="compositionally biased region" description="Polar residues" evidence="7">
    <location>
        <begin position="1559"/>
        <end position="1568"/>
    </location>
</feature>
<keyword evidence="11" id="KW-1185">Reference proteome</keyword>
<dbReference type="InterPro" id="IPR001650">
    <property type="entry name" value="Helicase_C-like"/>
</dbReference>
<dbReference type="PROSITE" id="PS50089">
    <property type="entry name" value="ZF_RING_2"/>
    <property type="match status" value="1"/>
</dbReference>
<evidence type="ECO:0000259" key="8">
    <source>
        <dbReference type="PROSITE" id="PS50089"/>
    </source>
</evidence>
<gene>
    <name evidence="10" type="ORF">WJX74_008901</name>
</gene>
<comment type="similarity">
    <text evidence="1">Belongs to the SNF2/RAD54 helicase family. RAD16 subfamily.</text>
</comment>
<accession>A0AAW1RDE0</accession>